<dbReference type="InterPro" id="IPR012910">
    <property type="entry name" value="Plug_dom"/>
</dbReference>
<feature type="domain" description="TonB-dependent receptor-like beta-barrel" evidence="10">
    <location>
        <begin position="393"/>
        <end position="941"/>
    </location>
</feature>
<organism evidence="12 13">
    <name type="scientific">Chitinophaga horti</name>
    <dbReference type="NCBI Taxonomy" id="2920382"/>
    <lineage>
        <taxon>Bacteria</taxon>
        <taxon>Pseudomonadati</taxon>
        <taxon>Bacteroidota</taxon>
        <taxon>Chitinophagia</taxon>
        <taxon>Chitinophagales</taxon>
        <taxon>Chitinophagaceae</taxon>
        <taxon>Chitinophaga</taxon>
    </lineage>
</organism>
<protein>
    <submittedName>
        <fullName evidence="12">SusC/RagA family TonB-linked outer membrane protein</fullName>
    </submittedName>
</protein>
<name>A0ABY6J6T3_9BACT</name>
<dbReference type="PROSITE" id="PS52016">
    <property type="entry name" value="TONB_DEPENDENT_REC_3"/>
    <property type="match status" value="1"/>
</dbReference>
<dbReference type="InterPro" id="IPR008969">
    <property type="entry name" value="CarboxyPept-like_regulatory"/>
</dbReference>
<keyword evidence="2 8" id="KW-0813">Transport</keyword>
<evidence type="ECO:0000256" key="9">
    <source>
        <dbReference type="RuleBase" id="RU003357"/>
    </source>
</evidence>
<dbReference type="InterPro" id="IPR000531">
    <property type="entry name" value="Beta-barrel_TonB"/>
</dbReference>
<feature type="domain" description="TonB-dependent receptor plug" evidence="11">
    <location>
        <begin position="104"/>
        <end position="224"/>
    </location>
</feature>
<dbReference type="InterPro" id="IPR036942">
    <property type="entry name" value="Beta-barrel_TonB_sf"/>
</dbReference>
<evidence type="ECO:0000256" key="4">
    <source>
        <dbReference type="ARBA" id="ARBA00022692"/>
    </source>
</evidence>
<dbReference type="SUPFAM" id="SSF56935">
    <property type="entry name" value="Porins"/>
    <property type="match status" value="1"/>
</dbReference>
<keyword evidence="4 8" id="KW-0812">Transmembrane</keyword>
<dbReference type="SUPFAM" id="SSF49464">
    <property type="entry name" value="Carboxypeptidase regulatory domain-like"/>
    <property type="match status" value="1"/>
</dbReference>
<dbReference type="InterPro" id="IPR037066">
    <property type="entry name" value="Plug_dom_sf"/>
</dbReference>
<dbReference type="Gene3D" id="2.60.40.1120">
    <property type="entry name" value="Carboxypeptidase-like, regulatory domain"/>
    <property type="match status" value="1"/>
</dbReference>
<evidence type="ECO:0000256" key="8">
    <source>
        <dbReference type="PROSITE-ProRule" id="PRU01360"/>
    </source>
</evidence>
<proteinExistence type="inferred from homology"/>
<evidence type="ECO:0000256" key="5">
    <source>
        <dbReference type="ARBA" id="ARBA00023077"/>
    </source>
</evidence>
<evidence type="ECO:0000256" key="1">
    <source>
        <dbReference type="ARBA" id="ARBA00004571"/>
    </source>
</evidence>
<evidence type="ECO:0000313" key="12">
    <source>
        <dbReference type="EMBL" id="UYQ94312.1"/>
    </source>
</evidence>
<reference evidence="12" key="1">
    <citation type="submission" date="2022-10" db="EMBL/GenBank/DDBJ databases">
        <title>Chitinophaga sp. nov., isolated from soil.</title>
        <authorList>
            <person name="Jeon C.O."/>
        </authorList>
    </citation>
    <scope>NUCLEOTIDE SEQUENCE</scope>
    <source>
        <strain evidence="12">R8</strain>
    </source>
</reference>
<keyword evidence="6 8" id="KW-0472">Membrane</keyword>
<evidence type="ECO:0000259" key="10">
    <source>
        <dbReference type="Pfam" id="PF00593"/>
    </source>
</evidence>
<keyword evidence="5 9" id="KW-0798">TonB box</keyword>
<dbReference type="Pfam" id="PF00593">
    <property type="entry name" value="TonB_dep_Rec_b-barrel"/>
    <property type="match status" value="1"/>
</dbReference>
<dbReference type="NCBIfam" id="TIGR04056">
    <property type="entry name" value="OMP_RagA_SusC"/>
    <property type="match status" value="1"/>
</dbReference>
<evidence type="ECO:0000256" key="6">
    <source>
        <dbReference type="ARBA" id="ARBA00023136"/>
    </source>
</evidence>
<dbReference type="InterPro" id="IPR039426">
    <property type="entry name" value="TonB-dep_rcpt-like"/>
</dbReference>
<sequence>MMCCSVAAMAQQKAIRGKITDTNGSPVPGVTIREKGGTTATVSAADGTFQINVTENTILLLSSVGFDSQEVAVAGRTDFNISLTGSAVALTDVVVTALGVKREKRTLTYSTQQLSGVEIAKTKEPNLVNTLAGKIPGVQITSSSGTAGASAAIVIRGMTSVNGSNQALFVVDGVPINNDETGQIAAGSGSNRVVDIDPATIESVNVLKGAAATTLYGSAGARGVVFITTKNGGHKDPTVTLSSELSFEKPWLPERQTKYAQGTNGIYFDGETNKSSLSWGPLMDTLFVNGVKAKKYDPYDFFRTGVTTNSNISVDGGNSNSSYFASYSYFDQKSVMPENFFKRHSFFVKYNTKMGQYFNSTFQFNYANSEQNRLPEGASNGPLFVMLGQPISWNPFPVLNPDGTQRGYRLSRNMPYWTIDNISNNTRVNRFIPVYTLNVTPTKWLTITERLGADLYMEEVKYTERPSPQIGLTGQIHHINTNFRQFNNDLMINTHHSFGDFNLDVLFGNNIYSQYSEAMNTTGTGLTIDEFNNISGASAFSSAQYQYLTRKVGFYAQANLEYNRFISLALTGRYDGSSVLAAEKQFYPYGSVATSFVFSELFGEGFRRTMNFGKLRLSYATVGNDGVGPYALNTPYVRAGRNTNAGYFEFPFQGQSGFLLSTTLGNPNLTNERLNEYEAGLEMNFFKDRLTFEGSYFYRKSVNGIIPGALISSATGFTGTTINSAEIENKGIELLVGATPVKTSNFTWRATANFSRIRNKVLALAPGIDQLGRLIVGQPYNIFYGNRYERTPDGQLLIGANGLPIVASTQGIVGNANPDFMMGLNNAFSYKQFSLSFFFDWKRGGDVQNDVNAYGYTYGTVKATEDRGQLVIPGISDVDDKPNTVPVAGQTYWQSRQYESTIQDGTFIKLRNVSLSYDLNRSLLNRTPFKSASLSVTGRNLWIYAPHFDGGDPEVSSYGTGNGVQSVYAFTTPTSRSFNVALKIGF</sequence>
<dbReference type="Gene3D" id="2.40.170.20">
    <property type="entry name" value="TonB-dependent receptor, beta-barrel domain"/>
    <property type="match status" value="1"/>
</dbReference>
<dbReference type="NCBIfam" id="TIGR04057">
    <property type="entry name" value="SusC_RagA_signa"/>
    <property type="match status" value="1"/>
</dbReference>
<dbReference type="InterPro" id="IPR023996">
    <property type="entry name" value="TonB-dep_OMP_SusC/RagA"/>
</dbReference>
<evidence type="ECO:0000256" key="7">
    <source>
        <dbReference type="ARBA" id="ARBA00023237"/>
    </source>
</evidence>
<dbReference type="RefSeq" id="WP_264282230.1">
    <property type="nucleotide sequence ID" value="NZ_CP107006.1"/>
</dbReference>
<dbReference type="Pfam" id="PF07715">
    <property type="entry name" value="Plug"/>
    <property type="match status" value="1"/>
</dbReference>
<dbReference type="Proteomes" id="UP001162741">
    <property type="component" value="Chromosome"/>
</dbReference>
<dbReference type="Pfam" id="PF13715">
    <property type="entry name" value="CarbopepD_reg_2"/>
    <property type="match status" value="1"/>
</dbReference>
<evidence type="ECO:0000259" key="11">
    <source>
        <dbReference type="Pfam" id="PF07715"/>
    </source>
</evidence>
<evidence type="ECO:0000256" key="2">
    <source>
        <dbReference type="ARBA" id="ARBA00022448"/>
    </source>
</evidence>
<accession>A0ABY6J6T3</accession>
<comment type="similarity">
    <text evidence="8 9">Belongs to the TonB-dependent receptor family.</text>
</comment>
<keyword evidence="3 8" id="KW-1134">Transmembrane beta strand</keyword>
<evidence type="ECO:0000256" key="3">
    <source>
        <dbReference type="ARBA" id="ARBA00022452"/>
    </source>
</evidence>
<gene>
    <name evidence="12" type="ORF">MKQ68_04300</name>
</gene>
<dbReference type="InterPro" id="IPR023997">
    <property type="entry name" value="TonB-dep_OMP_SusC/RagA_CS"/>
</dbReference>
<evidence type="ECO:0000313" key="13">
    <source>
        <dbReference type="Proteomes" id="UP001162741"/>
    </source>
</evidence>
<dbReference type="EMBL" id="CP107006">
    <property type="protein sequence ID" value="UYQ94312.1"/>
    <property type="molecule type" value="Genomic_DNA"/>
</dbReference>
<keyword evidence="7 8" id="KW-0998">Cell outer membrane</keyword>
<comment type="subcellular location">
    <subcellularLocation>
        <location evidence="1 8">Cell outer membrane</location>
        <topology evidence="1 8">Multi-pass membrane protein</topology>
    </subcellularLocation>
</comment>
<keyword evidence="13" id="KW-1185">Reference proteome</keyword>
<dbReference type="Gene3D" id="2.170.130.10">
    <property type="entry name" value="TonB-dependent receptor, plug domain"/>
    <property type="match status" value="1"/>
</dbReference>